<evidence type="ECO:0000313" key="1">
    <source>
        <dbReference type="EMBL" id="GKU88936.1"/>
    </source>
</evidence>
<dbReference type="Proteomes" id="UP001054252">
    <property type="component" value="Unassembled WGS sequence"/>
</dbReference>
<comment type="caution">
    <text evidence="1">The sequence shown here is derived from an EMBL/GenBank/DDBJ whole genome shotgun (WGS) entry which is preliminary data.</text>
</comment>
<protein>
    <submittedName>
        <fullName evidence="1">Uncharacterized protein</fullName>
    </submittedName>
</protein>
<sequence>MCEFSLENLGLGSLSKKEPNFGFSKKTILHESHGSTMDIVN</sequence>
<dbReference type="EMBL" id="BPVZ01000003">
    <property type="protein sequence ID" value="GKU88936.1"/>
    <property type="molecule type" value="Genomic_DNA"/>
</dbReference>
<gene>
    <name evidence="1" type="ORF">SLEP1_g3143</name>
</gene>
<name>A0AAV5HRT0_9ROSI</name>
<reference evidence="1 2" key="1">
    <citation type="journal article" date="2021" name="Commun. Biol.">
        <title>The genome of Shorea leprosula (Dipterocarpaceae) highlights the ecological relevance of drought in aseasonal tropical rainforests.</title>
        <authorList>
            <person name="Ng K.K.S."/>
            <person name="Kobayashi M.J."/>
            <person name="Fawcett J.A."/>
            <person name="Hatakeyama M."/>
            <person name="Paape T."/>
            <person name="Ng C.H."/>
            <person name="Ang C.C."/>
            <person name="Tnah L.H."/>
            <person name="Lee C.T."/>
            <person name="Nishiyama T."/>
            <person name="Sese J."/>
            <person name="O'Brien M.J."/>
            <person name="Copetti D."/>
            <person name="Mohd Noor M.I."/>
            <person name="Ong R.C."/>
            <person name="Putra M."/>
            <person name="Sireger I.Z."/>
            <person name="Indrioko S."/>
            <person name="Kosugi Y."/>
            <person name="Izuno A."/>
            <person name="Isagi Y."/>
            <person name="Lee S.L."/>
            <person name="Shimizu K.K."/>
        </authorList>
    </citation>
    <scope>NUCLEOTIDE SEQUENCE [LARGE SCALE GENOMIC DNA]</scope>
    <source>
        <strain evidence="1">214</strain>
    </source>
</reference>
<dbReference type="AlphaFoldDB" id="A0AAV5HRT0"/>
<accession>A0AAV5HRT0</accession>
<organism evidence="1 2">
    <name type="scientific">Rubroshorea leprosula</name>
    <dbReference type="NCBI Taxonomy" id="152421"/>
    <lineage>
        <taxon>Eukaryota</taxon>
        <taxon>Viridiplantae</taxon>
        <taxon>Streptophyta</taxon>
        <taxon>Embryophyta</taxon>
        <taxon>Tracheophyta</taxon>
        <taxon>Spermatophyta</taxon>
        <taxon>Magnoliopsida</taxon>
        <taxon>eudicotyledons</taxon>
        <taxon>Gunneridae</taxon>
        <taxon>Pentapetalae</taxon>
        <taxon>rosids</taxon>
        <taxon>malvids</taxon>
        <taxon>Malvales</taxon>
        <taxon>Dipterocarpaceae</taxon>
        <taxon>Rubroshorea</taxon>
    </lineage>
</organism>
<evidence type="ECO:0000313" key="2">
    <source>
        <dbReference type="Proteomes" id="UP001054252"/>
    </source>
</evidence>
<proteinExistence type="predicted"/>
<keyword evidence="2" id="KW-1185">Reference proteome</keyword>